<evidence type="ECO:0000256" key="4">
    <source>
        <dbReference type="ARBA" id="ARBA00022692"/>
    </source>
</evidence>
<feature type="transmembrane region" description="Helical" evidence="7">
    <location>
        <begin position="89"/>
        <end position="110"/>
    </location>
</feature>
<protein>
    <submittedName>
        <fullName evidence="9">Putative membrane protein YeiH</fullName>
    </submittedName>
</protein>
<comment type="subcellular location">
    <subcellularLocation>
        <location evidence="1">Cell membrane</location>
        <topology evidence="1">Multi-pass membrane protein</topology>
    </subcellularLocation>
</comment>
<feature type="transmembrane region" description="Helical" evidence="7">
    <location>
        <begin position="62"/>
        <end position="82"/>
    </location>
</feature>
<comment type="caution">
    <text evidence="9">The sequence shown here is derived from an EMBL/GenBank/DDBJ whole genome shotgun (WGS) entry which is preliminary data.</text>
</comment>
<name>A0A4V2SYI6_9BACL</name>
<comment type="similarity">
    <text evidence="2">Belongs to the UPF0126 family.</text>
</comment>
<dbReference type="RefSeq" id="WP_131847277.1">
    <property type="nucleotide sequence ID" value="NZ_SLXV01000001.1"/>
</dbReference>
<feature type="domain" description="Glycine transporter" evidence="8">
    <location>
        <begin position="5"/>
        <end position="78"/>
    </location>
</feature>
<feature type="transmembrane region" description="Helical" evidence="7">
    <location>
        <begin position="30"/>
        <end position="50"/>
    </location>
</feature>
<feature type="transmembrane region" description="Helical" evidence="7">
    <location>
        <begin position="116"/>
        <end position="137"/>
    </location>
</feature>
<evidence type="ECO:0000256" key="7">
    <source>
        <dbReference type="SAM" id="Phobius"/>
    </source>
</evidence>
<dbReference type="GO" id="GO:0005886">
    <property type="term" value="C:plasma membrane"/>
    <property type="evidence" value="ECO:0007669"/>
    <property type="project" value="UniProtKB-SubCell"/>
</dbReference>
<evidence type="ECO:0000313" key="9">
    <source>
        <dbReference type="EMBL" id="TCP70671.1"/>
    </source>
</evidence>
<dbReference type="EMBL" id="SLXV01000001">
    <property type="protein sequence ID" value="TCP70671.1"/>
    <property type="molecule type" value="Genomic_DNA"/>
</dbReference>
<evidence type="ECO:0000256" key="3">
    <source>
        <dbReference type="ARBA" id="ARBA00022475"/>
    </source>
</evidence>
<evidence type="ECO:0000313" key="10">
    <source>
        <dbReference type="Proteomes" id="UP000294746"/>
    </source>
</evidence>
<keyword evidence="6 7" id="KW-0472">Membrane</keyword>
<dbReference type="PANTHER" id="PTHR30506:SF3">
    <property type="entry name" value="UPF0126 INNER MEMBRANE PROTEIN YADS-RELATED"/>
    <property type="match status" value="1"/>
</dbReference>
<keyword evidence="4 7" id="KW-0812">Transmembrane</keyword>
<dbReference type="Proteomes" id="UP000294746">
    <property type="component" value="Unassembled WGS sequence"/>
</dbReference>
<gene>
    <name evidence="9" type="ORF">EDD57_101114</name>
</gene>
<feature type="transmembrane region" description="Helical" evidence="7">
    <location>
        <begin position="149"/>
        <end position="166"/>
    </location>
</feature>
<proteinExistence type="inferred from homology"/>
<keyword evidence="3" id="KW-1003">Cell membrane</keyword>
<organism evidence="9 10">
    <name type="scientific">Baia soyae</name>
    <dbReference type="NCBI Taxonomy" id="1544746"/>
    <lineage>
        <taxon>Bacteria</taxon>
        <taxon>Bacillati</taxon>
        <taxon>Bacillota</taxon>
        <taxon>Bacilli</taxon>
        <taxon>Bacillales</taxon>
        <taxon>Thermoactinomycetaceae</taxon>
        <taxon>Baia</taxon>
    </lineage>
</organism>
<dbReference type="InterPro" id="IPR005115">
    <property type="entry name" value="Gly_transporter"/>
</dbReference>
<evidence type="ECO:0000256" key="1">
    <source>
        <dbReference type="ARBA" id="ARBA00004651"/>
    </source>
</evidence>
<accession>A0A4V2SYI6</accession>
<evidence type="ECO:0000256" key="2">
    <source>
        <dbReference type="ARBA" id="ARBA00008193"/>
    </source>
</evidence>
<feature type="transmembrane region" description="Helical" evidence="7">
    <location>
        <begin position="172"/>
        <end position="191"/>
    </location>
</feature>
<dbReference type="PANTHER" id="PTHR30506">
    <property type="entry name" value="INNER MEMBRANE PROTEIN"/>
    <property type="match status" value="1"/>
</dbReference>
<dbReference type="OrthoDB" id="9791874at2"/>
<sequence>MLWDILNIIGIPAFAISGAIVALEEKYDLFGLYVLGFVTAFGGGVIRNVLIGIPVTDLWKQGNLMLAALIAMSIVALFPYVWGNRWRKWILFFDAVGLSSFAIQGALFAHKIGHPLYVVIVATVLTGIGGGVIRDLLAGRKPAILREEIYAIWCIMIGVCVGSGWIASEIGLYTLLVTIVILRMLSVHYHWNLSIYRKYPSV</sequence>
<keyword evidence="10" id="KW-1185">Reference proteome</keyword>
<evidence type="ECO:0000259" key="8">
    <source>
        <dbReference type="Pfam" id="PF03458"/>
    </source>
</evidence>
<dbReference type="Pfam" id="PF03458">
    <property type="entry name" value="Gly_transporter"/>
    <property type="match status" value="2"/>
</dbReference>
<evidence type="ECO:0000256" key="5">
    <source>
        <dbReference type="ARBA" id="ARBA00022989"/>
    </source>
</evidence>
<keyword evidence="5 7" id="KW-1133">Transmembrane helix</keyword>
<dbReference type="AlphaFoldDB" id="A0A4V2SYI6"/>
<feature type="domain" description="Glycine transporter" evidence="8">
    <location>
        <begin position="92"/>
        <end position="161"/>
    </location>
</feature>
<evidence type="ECO:0000256" key="6">
    <source>
        <dbReference type="ARBA" id="ARBA00023136"/>
    </source>
</evidence>
<feature type="transmembrane region" description="Helical" evidence="7">
    <location>
        <begin position="6"/>
        <end position="23"/>
    </location>
</feature>
<reference evidence="9 10" key="1">
    <citation type="submission" date="2019-03" db="EMBL/GenBank/DDBJ databases">
        <title>Genomic Encyclopedia of Type Strains, Phase IV (KMG-IV): sequencing the most valuable type-strain genomes for metagenomic binning, comparative biology and taxonomic classification.</title>
        <authorList>
            <person name="Goeker M."/>
        </authorList>
    </citation>
    <scope>NUCLEOTIDE SEQUENCE [LARGE SCALE GENOMIC DNA]</scope>
    <source>
        <strain evidence="9 10">DSM 46831</strain>
    </source>
</reference>